<dbReference type="AlphaFoldDB" id="A0A0V1HLJ9"/>
<name>A0A0V1HLJ9_9BILA</name>
<keyword evidence="3" id="KW-1185">Reference proteome</keyword>
<organism evidence="2 3">
    <name type="scientific">Trichinella zimbabwensis</name>
    <dbReference type="NCBI Taxonomy" id="268475"/>
    <lineage>
        <taxon>Eukaryota</taxon>
        <taxon>Metazoa</taxon>
        <taxon>Ecdysozoa</taxon>
        <taxon>Nematoda</taxon>
        <taxon>Enoplea</taxon>
        <taxon>Dorylaimia</taxon>
        <taxon>Trichinellida</taxon>
        <taxon>Trichinellidae</taxon>
        <taxon>Trichinella</taxon>
    </lineage>
</organism>
<dbReference type="Proteomes" id="UP000055024">
    <property type="component" value="Unassembled WGS sequence"/>
</dbReference>
<accession>A0A0V1HLJ9</accession>
<gene>
    <name evidence="1" type="ORF">T11_10785</name>
    <name evidence="2" type="ORF">T11_13184</name>
</gene>
<sequence>MPNSFTWTSLSPEWINSPRDQLAVWSTRRTGNLIRHSLDIFSIFLVANDQRPTVHKINLLRATPCASCRSVSKWSDVPFLIPLSTCGEQLPRSCCFDCLHQQPDDTSTTPPLETLVDALHQLSDFDDPRNCLQSSRVVVEVRREDGLLSCLWPALNRVLEQSRAITNYH</sequence>
<evidence type="ECO:0000313" key="3">
    <source>
        <dbReference type="Proteomes" id="UP000055024"/>
    </source>
</evidence>
<dbReference type="OrthoDB" id="5936601at2759"/>
<proteinExistence type="predicted"/>
<reference evidence="2 3" key="1">
    <citation type="submission" date="2015-01" db="EMBL/GenBank/DDBJ databases">
        <title>Evolution of Trichinella species and genotypes.</title>
        <authorList>
            <person name="Korhonen P.K."/>
            <person name="Edoardo P."/>
            <person name="Giuseppe L.R."/>
            <person name="Gasser R.B."/>
        </authorList>
    </citation>
    <scope>NUCLEOTIDE SEQUENCE [LARGE SCALE GENOMIC DNA]</scope>
    <source>
        <strain evidence="2">ISS1029</strain>
    </source>
</reference>
<comment type="caution">
    <text evidence="2">The sequence shown here is derived from an EMBL/GenBank/DDBJ whole genome shotgun (WGS) entry which is preliminary data.</text>
</comment>
<protein>
    <submittedName>
        <fullName evidence="2">Uncharacterized protein</fullName>
    </submittedName>
</protein>
<dbReference type="EMBL" id="JYDP01000317">
    <property type="protein sequence ID" value="KRZ01217.1"/>
    <property type="molecule type" value="Genomic_DNA"/>
</dbReference>
<dbReference type="EMBL" id="JYDP01000051">
    <property type="protein sequence ID" value="KRZ11303.1"/>
    <property type="molecule type" value="Genomic_DNA"/>
</dbReference>
<evidence type="ECO:0000313" key="2">
    <source>
        <dbReference type="EMBL" id="KRZ11303.1"/>
    </source>
</evidence>
<evidence type="ECO:0000313" key="1">
    <source>
        <dbReference type="EMBL" id="KRZ01217.1"/>
    </source>
</evidence>